<dbReference type="InterPro" id="IPR005481">
    <property type="entry name" value="BC-like_N"/>
</dbReference>
<evidence type="ECO:0000313" key="10">
    <source>
        <dbReference type="EMBL" id="CAG8732930.1"/>
    </source>
</evidence>
<dbReference type="InterPro" id="IPR011053">
    <property type="entry name" value="Single_hybrid_motif"/>
</dbReference>
<dbReference type="GO" id="GO:0005524">
    <property type="term" value="F:ATP binding"/>
    <property type="evidence" value="ECO:0007669"/>
    <property type="project" value="UniProtKB-UniRule"/>
</dbReference>
<dbReference type="AlphaFoldDB" id="A0A9N9IFM7"/>
<name>A0A9N9IFM7_9GLOM</name>
<dbReference type="EMBL" id="CAJVQA010014736">
    <property type="protein sequence ID" value="CAG8732930.1"/>
    <property type="molecule type" value="Genomic_DNA"/>
</dbReference>
<dbReference type="PROSITE" id="PS50968">
    <property type="entry name" value="BIOTINYL_LIPOYL"/>
    <property type="match status" value="1"/>
</dbReference>
<dbReference type="SUPFAM" id="SSF52440">
    <property type="entry name" value="PreATP-grasp domain"/>
    <property type="match status" value="1"/>
</dbReference>
<evidence type="ECO:0000259" key="7">
    <source>
        <dbReference type="PROSITE" id="PS50968"/>
    </source>
</evidence>
<dbReference type="PANTHER" id="PTHR18866:SF127">
    <property type="match status" value="1"/>
</dbReference>
<dbReference type="PROSITE" id="PS50979">
    <property type="entry name" value="BC"/>
    <property type="match status" value="1"/>
</dbReference>
<evidence type="ECO:0000256" key="4">
    <source>
        <dbReference type="ARBA" id="ARBA00022840"/>
    </source>
</evidence>
<dbReference type="InterPro" id="IPR000089">
    <property type="entry name" value="Biotin_lipoyl"/>
</dbReference>
<dbReference type="GO" id="GO:0046872">
    <property type="term" value="F:metal ion binding"/>
    <property type="evidence" value="ECO:0007669"/>
    <property type="project" value="InterPro"/>
</dbReference>
<dbReference type="Pfam" id="PF00289">
    <property type="entry name" value="Biotin_carb_N"/>
    <property type="match status" value="1"/>
</dbReference>
<protein>
    <submittedName>
        <fullName evidence="10">3057_t:CDS:1</fullName>
    </submittedName>
</protein>
<dbReference type="SMART" id="SM00878">
    <property type="entry name" value="Biotin_carb_C"/>
    <property type="match status" value="1"/>
</dbReference>
<evidence type="ECO:0000259" key="8">
    <source>
        <dbReference type="PROSITE" id="PS50975"/>
    </source>
</evidence>
<evidence type="ECO:0000313" key="11">
    <source>
        <dbReference type="Proteomes" id="UP000789759"/>
    </source>
</evidence>
<gene>
    <name evidence="10" type="ORF">CPELLU_LOCUS13613</name>
</gene>
<feature type="non-terminal residue" evidence="10">
    <location>
        <position position="689"/>
    </location>
</feature>
<dbReference type="FunFam" id="3.30.470.20:FF:000028">
    <property type="entry name" value="Methylcrotonoyl-CoA carboxylase subunit alpha, mitochondrial"/>
    <property type="match status" value="1"/>
</dbReference>
<dbReference type="FunFam" id="3.40.50.20:FF:000010">
    <property type="entry name" value="Propionyl-CoA carboxylase subunit alpha"/>
    <property type="match status" value="1"/>
</dbReference>
<dbReference type="InterPro" id="IPR005479">
    <property type="entry name" value="CPAse_ATP-bd"/>
</dbReference>
<sequence length="689" mass="77729">MSIKKLLIANRGEIACRILQSCKRIGISTVAVYSDIEQNALFVKLADEAIHIGPPSAVDSYLRGDKIIEAAKRVGADAIHPGYGFLSENAGFAREVSNSGIIFIGPTPESILAIGDKIEAKNLLTKYLPSVNLIPGYNGDSQNLDVLIHESKKIGFPVILKAAAGGGGRGMRIVHEESKLQEAIELVKSESLQSFGSDRLLIEKYFESIRHVEVQLIGDNYGNVYHCFERDCSVQRRHQKIIEETPSPVLDQDLRKNIIDAAIKIGKLLKYTNAGTVEFIIDVKENKYYFLEMNTRLQVEHPITELITGLDLVELQILVSQGYDLSHSQLPILKSNGHAIECRLYSEDPCNNFLPSIGKILYFKPSLAPDVRYDTGVETGSEISVYYDPLIAKISVWAPTRHQAIQKMRSALRNTVCLGLITNQQFLLQVMDDSSFISGKYDTNFIEHQFSLSKNQHIQNELGIIPFLWLWYIREKQRTTLKHVPSGWRYLKYKNFTDEYIVYNGSNVQVLELEYEYHTKLDGGKIGNSSDHIFSVWIKGDNNKSKRVLLKDVIIYENDIVYGSLRCSIDGIQRIFDIASGPQNLRTQEVYVHCKELGGQIKFLRNKKKVYSENVEDDVSSYTAPMPCKILKILVPQNSKVNKNEAILTIESMKVETRIYSRNDGIVNIFVKEGDVVDAGTVLIKVEQN</sequence>
<evidence type="ECO:0000256" key="1">
    <source>
        <dbReference type="ARBA" id="ARBA00001953"/>
    </source>
</evidence>
<proteinExistence type="predicted"/>
<dbReference type="Pfam" id="PF02786">
    <property type="entry name" value="CPSase_L_D2"/>
    <property type="match status" value="1"/>
</dbReference>
<dbReference type="GO" id="GO:0016874">
    <property type="term" value="F:ligase activity"/>
    <property type="evidence" value="ECO:0007669"/>
    <property type="project" value="UniProtKB-KW"/>
</dbReference>
<dbReference type="PANTHER" id="PTHR18866">
    <property type="entry name" value="CARBOXYLASE:PYRUVATE/ACETYL-COA/PROPIONYL-COA CARBOXYLASE"/>
    <property type="match status" value="1"/>
</dbReference>
<dbReference type="Gene3D" id="2.40.50.100">
    <property type="match status" value="1"/>
</dbReference>
<comment type="cofactor">
    <cofactor evidence="1">
        <name>biotin</name>
        <dbReference type="ChEBI" id="CHEBI:57586"/>
    </cofactor>
</comment>
<comment type="caution">
    <text evidence="10">The sequence shown here is derived from an EMBL/GenBank/DDBJ whole genome shotgun (WGS) entry which is preliminary data.</text>
</comment>
<feature type="domain" description="ATP-grasp" evidence="8">
    <location>
        <begin position="121"/>
        <end position="321"/>
    </location>
</feature>
<keyword evidence="11" id="KW-1185">Reference proteome</keyword>
<evidence type="ECO:0000259" key="9">
    <source>
        <dbReference type="PROSITE" id="PS50979"/>
    </source>
</evidence>
<feature type="domain" description="Biotin carboxylation" evidence="9">
    <location>
        <begin position="2"/>
        <end position="451"/>
    </location>
</feature>
<dbReference type="SUPFAM" id="SSF51246">
    <property type="entry name" value="Rudiment single hybrid motif"/>
    <property type="match status" value="1"/>
</dbReference>
<dbReference type="Pfam" id="PF00364">
    <property type="entry name" value="Biotin_lipoyl"/>
    <property type="match status" value="1"/>
</dbReference>
<dbReference type="SUPFAM" id="SSF56059">
    <property type="entry name" value="Glutathione synthetase ATP-binding domain-like"/>
    <property type="match status" value="1"/>
</dbReference>
<dbReference type="PROSITE" id="PS50975">
    <property type="entry name" value="ATP_GRASP"/>
    <property type="match status" value="1"/>
</dbReference>
<evidence type="ECO:0000256" key="6">
    <source>
        <dbReference type="PROSITE-ProRule" id="PRU00409"/>
    </source>
</evidence>
<dbReference type="InterPro" id="IPR005482">
    <property type="entry name" value="Biotin_COase_C"/>
</dbReference>
<dbReference type="PROSITE" id="PS00867">
    <property type="entry name" value="CPSASE_2"/>
    <property type="match status" value="1"/>
</dbReference>
<dbReference type="InterPro" id="IPR050856">
    <property type="entry name" value="Biotin_carboxylase_complex"/>
</dbReference>
<dbReference type="InterPro" id="IPR011764">
    <property type="entry name" value="Biotin_carboxylation_dom"/>
</dbReference>
<dbReference type="CDD" id="cd06850">
    <property type="entry name" value="biotinyl_domain"/>
    <property type="match status" value="1"/>
</dbReference>
<dbReference type="Proteomes" id="UP000789759">
    <property type="component" value="Unassembled WGS sequence"/>
</dbReference>
<dbReference type="SUPFAM" id="SSF51230">
    <property type="entry name" value="Single hybrid motif"/>
    <property type="match status" value="1"/>
</dbReference>
<keyword evidence="3 6" id="KW-0547">Nucleotide-binding</keyword>
<dbReference type="InterPro" id="IPR011054">
    <property type="entry name" value="Rudment_hybrid_motif"/>
</dbReference>
<evidence type="ECO:0000256" key="3">
    <source>
        <dbReference type="ARBA" id="ARBA00022741"/>
    </source>
</evidence>
<evidence type="ECO:0000256" key="5">
    <source>
        <dbReference type="ARBA" id="ARBA00023267"/>
    </source>
</evidence>
<keyword evidence="2" id="KW-0436">Ligase</keyword>
<feature type="domain" description="Lipoyl-binding" evidence="7">
    <location>
        <begin position="612"/>
        <end position="687"/>
    </location>
</feature>
<keyword evidence="4 6" id="KW-0067">ATP-binding</keyword>
<dbReference type="InterPro" id="IPR016185">
    <property type="entry name" value="PreATP-grasp_dom_sf"/>
</dbReference>
<dbReference type="PROSITE" id="PS00866">
    <property type="entry name" value="CPSASE_1"/>
    <property type="match status" value="1"/>
</dbReference>
<accession>A0A9N9IFM7</accession>
<evidence type="ECO:0000256" key="2">
    <source>
        <dbReference type="ARBA" id="ARBA00022598"/>
    </source>
</evidence>
<keyword evidence="5" id="KW-0092">Biotin</keyword>
<reference evidence="10" key="1">
    <citation type="submission" date="2021-06" db="EMBL/GenBank/DDBJ databases">
        <authorList>
            <person name="Kallberg Y."/>
            <person name="Tangrot J."/>
            <person name="Rosling A."/>
        </authorList>
    </citation>
    <scope>NUCLEOTIDE SEQUENCE</scope>
    <source>
        <strain evidence="10">FL966</strain>
    </source>
</reference>
<dbReference type="FunFam" id="3.30.1490.20:FF:000003">
    <property type="entry name" value="acetyl-CoA carboxylase isoform X1"/>
    <property type="match status" value="1"/>
</dbReference>
<dbReference type="Gene3D" id="3.30.470.20">
    <property type="entry name" value="ATP-grasp fold, B domain"/>
    <property type="match status" value="1"/>
</dbReference>
<organism evidence="10 11">
    <name type="scientific">Cetraspora pellucida</name>
    <dbReference type="NCBI Taxonomy" id="1433469"/>
    <lineage>
        <taxon>Eukaryota</taxon>
        <taxon>Fungi</taxon>
        <taxon>Fungi incertae sedis</taxon>
        <taxon>Mucoromycota</taxon>
        <taxon>Glomeromycotina</taxon>
        <taxon>Glomeromycetes</taxon>
        <taxon>Diversisporales</taxon>
        <taxon>Gigasporaceae</taxon>
        <taxon>Cetraspora</taxon>
    </lineage>
</organism>
<dbReference type="OrthoDB" id="196847at2759"/>
<dbReference type="Pfam" id="PF02785">
    <property type="entry name" value="Biotin_carb_C"/>
    <property type="match status" value="1"/>
</dbReference>
<dbReference type="InterPro" id="IPR011761">
    <property type="entry name" value="ATP-grasp"/>
</dbReference>